<dbReference type="EMBL" id="CAACVG010002655">
    <property type="protein sequence ID" value="VEN36768.1"/>
    <property type="molecule type" value="Genomic_DNA"/>
</dbReference>
<dbReference type="AlphaFoldDB" id="A0A653BME1"/>
<gene>
    <name evidence="1" type="ORF">CALMAC_LOCUS2253</name>
</gene>
<name>A0A653BME1_CALMS</name>
<organism evidence="1 2">
    <name type="scientific">Callosobruchus maculatus</name>
    <name type="common">Southern cowpea weevil</name>
    <name type="synonym">Pulse bruchid</name>
    <dbReference type="NCBI Taxonomy" id="64391"/>
    <lineage>
        <taxon>Eukaryota</taxon>
        <taxon>Metazoa</taxon>
        <taxon>Ecdysozoa</taxon>
        <taxon>Arthropoda</taxon>
        <taxon>Hexapoda</taxon>
        <taxon>Insecta</taxon>
        <taxon>Pterygota</taxon>
        <taxon>Neoptera</taxon>
        <taxon>Endopterygota</taxon>
        <taxon>Coleoptera</taxon>
        <taxon>Polyphaga</taxon>
        <taxon>Cucujiformia</taxon>
        <taxon>Chrysomeloidea</taxon>
        <taxon>Chrysomelidae</taxon>
        <taxon>Bruchinae</taxon>
        <taxon>Bruchini</taxon>
        <taxon>Callosobruchus</taxon>
    </lineage>
</organism>
<reference evidence="1 2" key="1">
    <citation type="submission" date="2019-01" db="EMBL/GenBank/DDBJ databases">
        <authorList>
            <person name="Sayadi A."/>
        </authorList>
    </citation>
    <scope>NUCLEOTIDE SEQUENCE [LARGE SCALE GENOMIC DNA]</scope>
</reference>
<proteinExistence type="predicted"/>
<dbReference type="OrthoDB" id="6744247at2759"/>
<dbReference type="Proteomes" id="UP000410492">
    <property type="component" value="Unassembled WGS sequence"/>
</dbReference>
<evidence type="ECO:0000313" key="1">
    <source>
        <dbReference type="EMBL" id="VEN36768.1"/>
    </source>
</evidence>
<accession>A0A653BME1</accession>
<evidence type="ECO:0000313" key="2">
    <source>
        <dbReference type="Proteomes" id="UP000410492"/>
    </source>
</evidence>
<sequence>MNFKEALKDTSICKWLFGSDLDSTLKTAKELEKSTQQLKVPKKVSVSLRETKNVHLCPGREHGRVGNNFVLPTAIRRIISRPNIPSVKLESRTGSATGGIIDNSRVCR</sequence>
<keyword evidence="2" id="KW-1185">Reference proteome</keyword>
<protein>
    <submittedName>
        <fullName evidence="1">Uncharacterized protein</fullName>
    </submittedName>
</protein>